<dbReference type="InterPro" id="IPR036291">
    <property type="entry name" value="NAD(P)-bd_dom_sf"/>
</dbReference>
<dbReference type="SUPFAM" id="SSF55347">
    <property type="entry name" value="Glyceraldehyde-3-phosphate dehydrogenase-like, C-terminal domain"/>
    <property type="match status" value="1"/>
</dbReference>
<accession>A0A7Y6MCD6</accession>
<feature type="domain" description="GFO/IDH/MocA-like oxidoreductase" evidence="2">
    <location>
        <begin position="151"/>
        <end position="245"/>
    </location>
</feature>
<name>A0A7Y6MCD6_9ACTN</name>
<gene>
    <name evidence="3" type="ORF">HT134_14995</name>
</gene>
<evidence type="ECO:0000259" key="1">
    <source>
        <dbReference type="Pfam" id="PF01408"/>
    </source>
</evidence>
<organism evidence="3 4">
    <name type="scientific">Nonomuraea rhodomycinica</name>
    <dbReference type="NCBI Taxonomy" id="1712872"/>
    <lineage>
        <taxon>Bacteria</taxon>
        <taxon>Bacillati</taxon>
        <taxon>Actinomycetota</taxon>
        <taxon>Actinomycetes</taxon>
        <taxon>Streptosporangiales</taxon>
        <taxon>Streptosporangiaceae</taxon>
        <taxon>Nonomuraea</taxon>
    </lineage>
</organism>
<dbReference type="Pfam" id="PF01408">
    <property type="entry name" value="GFO_IDH_MocA"/>
    <property type="match status" value="1"/>
</dbReference>
<dbReference type="Pfam" id="PF22725">
    <property type="entry name" value="GFO_IDH_MocA_C3"/>
    <property type="match status" value="1"/>
</dbReference>
<dbReference type="GO" id="GO:0000166">
    <property type="term" value="F:nucleotide binding"/>
    <property type="evidence" value="ECO:0007669"/>
    <property type="project" value="InterPro"/>
</dbReference>
<evidence type="ECO:0000313" key="4">
    <source>
        <dbReference type="Proteomes" id="UP000546126"/>
    </source>
</evidence>
<dbReference type="Gene3D" id="3.30.360.10">
    <property type="entry name" value="Dihydrodipicolinate Reductase, domain 2"/>
    <property type="match status" value="1"/>
</dbReference>
<reference evidence="3 4" key="1">
    <citation type="submission" date="2020-06" db="EMBL/GenBank/DDBJ databases">
        <authorList>
            <person name="Chanama M."/>
        </authorList>
    </citation>
    <scope>NUCLEOTIDE SEQUENCE [LARGE SCALE GENOMIC DNA]</scope>
    <source>
        <strain evidence="3 4">TBRC6557</strain>
    </source>
</reference>
<evidence type="ECO:0000313" key="3">
    <source>
        <dbReference type="EMBL" id="NUW41434.1"/>
    </source>
</evidence>
<dbReference type="EMBL" id="JABWGO010000002">
    <property type="protein sequence ID" value="NUW41434.1"/>
    <property type="molecule type" value="Genomic_DNA"/>
</dbReference>
<dbReference type="PANTHER" id="PTHR43249:SF1">
    <property type="entry name" value="D-GLUCOSIDE 3-DEHYDROGENASE"/>
    <property type="match status" value="1"/>
</dbReference>
<dbReference type="Gene3D" id="3.40.50.720">
    <property type="entry name" value="NAD(P)-binding Rossmann-like Domain"/>
    <property type="match status" value="1"/>
</dbReference>
<dbReference type="AlphaFoldDB" id="A0A7Y6MCD6"/>
<protein>
    <submittedName>
        <fullName evidence="3">Gfo/Idh/MocA family oxidoreductase</fullName>
    </submittedName>
</protein>
<feature type="domain" description="Gfo/Idh/MocA-like oxidoreductase N-terminal" evidence="1">
    <location>
        <begin position="9"/>
        <end position="126"/>
    </location>
</feature>
<dbReference type="InterPro" id="IPR055170">
    <property type="entry name" value="GFO_IDH_MocA-like_dom"/>
</dbReference>
<evidence type="ECO:0000259" key="2">
    <source>
        <dbReference type="Pfam" id="PF22725"/>
    </source>
</evidence>
<dbReference type="PANTHER" id="PTHR43249">
    <property type="entry name" value="UDP-N-ACETYL-2-AMINO-2-DEOXY-D-GLUCURONATE OXIDASE"/>
    <property type="match status" value="1"/>
</dbReference>
<dbReference type="InterPro" id="IPR000683">
    <property type="entry name" value="Gfo/Idh/MocA-like_OxRdtase_N"/>
</dbReference>
<sequence>MRDVSSITRIGIIGAGNVAARHADVLSGFPDVVITGIADVDPLKAEALAARHGVPAFDGHAGLLEAGGLDAVYVCVPPFAHGKPEHDVLSCNLPIFVEKPLALDLETAENIASEIRRRGLPSAVGHHWRYLDVLDRARELLADRPVRLALGHWLDKVPPVGWWLDPARSGGQVVEQAVHVLDLARVLVGEVAMVHAVPAAGDGPADGEVDRAVAAVLRFAGGATGTLATTSLLRHKHRAGLEVYADGVALELTETSLTVNGTEVVEDAGRAKTLVDRAFIDAVRDGGGDVRVPYDEALRTHRLALALARSATLGRPVTLDG</sequence>
<comment type="caution">
    <text evidence="3">The sequence shown here is derived from an EMBL/GenBank/DDBJ whole genome shotgun (WGS) entry which is preliminary data.</text>
</comment>
<dbReference type="InterPro" id="IPR052515">
    <property type="entry name" value="Gfo/Idh/MocA_Oxidoreductase"/>
</dbReference>
<proteinExistence type="predicted"/>
<dbReference type="SUPFAM" id="SSF51735">
    <property type="entry name" value="NAD(P)-binding Rossmann-fold domains"/>
    <property type="match status" value="1"/>
</dbReference>
<dbReference type="Proteomes" id="UP000546126">
    <property type="component" value="Unassembled WGS sequence"/>
</dbReference>
<dbReference type="RefSeq" id="WP_175600936.1">
    <property type="nucleotide sequence ID" value="NZ_JABWGO010000002.1"/>
</dbReference>
<keyword evidence="4" id="KW-1185">Reference proteome</keyword>